<gene>
    <name evidence="3" type="ORF">BXY53_2457</name>
</gene>
<dbReference type="GO" id="GO:0003676">
    <property type="term" value="F:nucleic acid binding"/>
    <property type="evidence" value="ECO:0007669"/>
    <property type="project" value="InterPro"/>
</dbReference>
<dbReference type="InterPro" id="IPR002052">
    <property type="entry name" value="DNA_methylase_N6_adenine_CS"/>
</dbReference>
<evidence type="ECO:0000256" key="2">
    <source>
        <dbReference type="ARBA" id="ARBA00022679"/>
    </source>
</evidence>
<dbReference type="GO" id="GO:0031167">
    <property type="term" value="P:rRNA methylation"/>
    <property type="evidence" value="ECO:0007669"/>
    <property type="project" value="InterPro"/>
</dbReference>
<keyword evidence="4" id="KW-1185">Reference proteome</keyword>
<reference evidence="3 4" key="1">
    <citation type="submission" date="2018-08" db="EMBL/GenBank/DDBJ databases">
        <title>Genomic Encyclopedia of Archaeal and Bacterial Type Strains, Phase II (KMG-II): from individual species to whole genera.</title>
        <authorList>
            <person name="Goeker M."/>
        </authorList>
    </citation>
    <scope>NUCLEOTIDE SEQUENCE [LARGE SCALE GENOMIC DNA]</scope>
    <source>
        <strain evidence="3 4">DSM 5002</strain>
    </source>
</reference>
<evidence type="ECO:0000313" key="4">
    <source>
        <dbReference type="Proteomes" id="UP000266273"/>
    </source>
</evidence>
<dbReference type="SUPFAM" id="SSF53335">
    <property type="entry name" value="S-adenosyl-L-methionine-dependent methyltransferases"/>
    <property type="match status" value="1"/>
</dbReference>
<keyword evidence="2 3" id="KW-0808">Transferase</keyword>
<evidence type="ECO:0000313" key="3">
    <source>
        <dbReference type="EMBL" id="RIA47379.1"/>
    </source>
</evidence>
<dbReference type="AlphaFoldDB" id="A0A397PHM1"/>
<dbReference type="EMBL" id="QXDF01000003">
    <property type="protein sequence ID" value="RIA47379.1"/>
    <property type="molecule type" value="Genomic_DNA"/>
</dbReference>
<evidence type="ECO:0000256" key="1">
    <source>
        <dbReference type="ARBA" id="ARBA00022603"/>
    </source>
</evidence>
<dbReference type="Pfam" id="PF03602">
    <property type="entry name" value="Cons_hypoth95"/>
    <property type="match status" value="1"/>
</dbReference>
<dbReference type="Gene3D" id="3.40.50.150">
    <property type="entry name" value="Vaccinia Virus protein VP39"/>
    <property type="match status" value="1"/>
</dbReference>
<comment type="caution">
    <text evidence="3">The sequence shown here is derived from an EMBL/GenBank/DDBJ whole genome shotgun (WGS) entry which is preliminary data.</text>
</comment>
<sequence length="186" mass="20106">MRIVGGRLRGAKLATPQDQRLRPTSDKVREAIFNILAHGIEDFEIDGVRVIDLFAGTGALGCEALSRGAAFCLFVDNAPSSRGLIRQNIENLELTGVTRLFRRDATRLGPAGSMKPFDLLFADPPYGQGLAERALTAAAQGDWLKPGAVCVIEERADAGFAAPEGFTTLDARRYGDTAVHFLRFEG</sequence>
<protein>
    <submittedName>
        <fullName evidence="3">16S rRNA (Guanine966-N2)-methyltransferase</fullName>
    </submittedName>
</protein>
<keyword evidence="1 3" id="KW-0489">Methyltransferase</keyword>
<dbReference type="RefSeq" id="WP_119062258.1">
    <property type="nucleotide sequence ID" value="NZ_QXDF01000003.1"/>
</dbReference>
<dbReference type="PANTHER" id="PTHR43542:SF1">
    <property type="entry name" value="METHYLTRANSFERASE"/>
    <property type="match status" value="1"/>
</dbReference>
<dbReference type="PROSITE" id="PS00092">
    <property type="entry name" value="N6_MTASE"/>
    <property type="match status" value="1"/>
</dbReference>
<dbReference type="CDD" id="cd02440">
    <property type="entry name" value="AdoMet_MTases"/>
    <property type="match status" value="1"/>
</dbReference>
<dbReference type="GO" id="GO:0008168">
    <property type="term" value="F:methyltransferase activity"/>
    <property type="evidence" value="ECO:0007669"/>
    <property type="project" value="UniProtKB-KW"/>
</dbReference>
<dbReference type="OrthoDB" id="9803017at2"/>
<proteinExistence type="predicted"/>
<dbReference type="InterPro" id="IPR004398">
    <property type="entry name" value="RNA_MeTrfase_RsmD"/>
</dbReference>
<dbReference type="PIRSF" id="PIRSF004553">
    <property type="entry name" value="CHP00095"/>
    <property type="match status" value="1"/>
</dbReference>
<accession>A0A397PHM1</accession>
<dbReference type="InterPro" id="IPR029063">
    <property type="entry name" value="SAM-dependent_MTases_sf"/>
</dbReference>
<dbReference type="PANTHER" id="PTHR43542">
    <property type="entry name" value="METHYLTRANSFERASE"/>
    <property type="match status" value="1"/>
</dbReference>
<dbReference type="NCBIfam" id="TIGR00095">
    <property type="entry name" value="16S rRNA (guanine(966)-N(2))-methyltransferase RsmD"/>
    <property type="match status" value="1"/>
</dbReference>
<name>A0A397PHM1_9HYPH</name>
<organism evidence="3 4">
    <name type="scientific">Dichotomicrobium thermohalophilum</name>
    <dbReference type="NCBI Taxonomy" id="933063"/>
    <lineage>
        <taxon>Bacteria</taxon>
        <taxon>Pseudomonadati</taxon>
        <taxon>Pseudomonadota</taxon>
        <taxon>Alphaproteobacteria</taxon>
        <taxon>Hyphomicrobiales</taxon>
        <taxon>Hyphomicrobiaceae</taxon>
        <taxon>Dichotomicrobium</taxon>
    </lineage>
</organism>
<dbReference type="Proteomes" id="UP000266273">
    <property type="component" value="Unassembled WGS sequence"/>
</dbReference>